<protein>
    <submittedName>
        <fullName evidence="2">Uncharacterized protein</fullName>
    </submittedName>
</protein>
<accession>A0A564Y9X9</accession>
<proteinExistence type="predicted"/>
<dbReference type="InterPro" id="IPR015915">
    <property type="entry name" value="Kelch-typ_b-propeller"/>
</dbReference>
<feature type="non-terminal residue" evidence="2">
    <location>
        <position position="210"/>
    </location>
</feature>
<dbReference type="Proteomes" id="UP000321570">
    <property type="component" value="Unassembled WGS sequence"/>
</dbReference>
<dbReference type="Gene3D" id="2.120.10.80">
    <property type="entry name" value="Kelch-type beta propeller"/>
    <property type="match status" value="1"/>
</dbReference>
<keyword evidence="3" id="KW-1185">Reference proteome</keyword>
<dbReference type="AlphaFoldDB" id="A0A564Y9X9"/>
<feature type="compositionally biased region" description="Polar residues" evidence="1">
    <location>
        <begin position="44"/>
        <end position="62"/>
    </location>
</feature>
<evidence type="ECO:0000313" key="2">
    <source>
        <dbReference type="EMBL" id="VUZ44097.1"/>
    </source>
</evidence>
<sequence>MVSLLGIQNPSDLITDLFMKGIDIPIEWRRCLAVGLKTAKEQPIASSSMPPSSTEAKEQSTGSQERLAIFEYKANAKRVCILNRECTEMEIEHQLPLRGYTNIFTFQDKLAFIGDYLSENESGSRRVDLMDISTGQLSSLPDMINAKWSPVGVATEDEIFVFGTEILSDSSVCFSNEVYEAALGRWSFLPPMIEERSRCAAVSIPGSGVL</sequence>
<evidence type="ECO:0000313" key="3">
    <source>
        <dbReference type="Proteomes" id="UP000321570"/>
    </source>
</evidence>
<evidence type="ECO:0000256" key="1">
    <source>
        <dbReference type="SAM" id="MobiDB-lite"/>
    </source>
</evidence>
<dbReference type="SUPFAM" id="SSF117281">
    <property type="entry name" value="Kelch motif"/>
    <property type="match status" value="1"/>
</dbReference>
<reference evidence="2 3" key="1">
    <citation type="submission" date="2019-07" db="EMBL/GenBank/DDBJ databases">
        <authorList>
            <person name="Jastrzebski P J."/>
            <person name="Paukszto L."/>
            <person name="Jastrzebski P J."/>
        </authorList>
    </citation>
    <scope>NUCLEOTIDE SEQUENCE [LARGE SCALE GENOMIC DNA]</scope>
    <source>
        <strain evidence="2 3">WMS-il1</strain>
    </source>
</reference>
<organism evidence="2 3">
    <name type="scientific">Hymenolepis diminuta</name>
    <name type="common">Rat tapeworm</name>
    <dbReference type="NCBI Taxonomy" id="6216"/>
    <lineage>
        <taxon>Eukaryota</taxon>
        <taxon>Metazoa</taxon>
        <taxon>Spiralia</taxon>
        <taxon>Lophotrochozoa</taxon>
        <taxon>Platyhelminthes</taxon>
        <taxon>Cestoda</taxon>
        <taxon>Eucestoda</taxon>
        <taxon>Cyclophyllidea</taxon>
        <taxon>Hymenolepididae</taxon>
        <taxon>Hymenolepis</taxon>
    </lineage>
</organism>
<gene>
    <name evidence="2" type="ORF">WMSIL1_LOCUS4375</name>
</gene>
<dbReference type="EMBL" id="CABIJS010000122">
    <property type="protein sequence ID" value="VUZ44097.1"/>
    <property type="molecule type" value="Genomic_DNA"/>
</dbReference>
<name>A0A564Y9X9_HYMDI</name>
<feature type="region of interest" description="Disordered" evidence="1">
    <location>
        <begin position="43"/>
        <end position="62"/>
    </location>
</feature>